<comment type="caution">
    <text evidence="2">The sequence shown here is derived from an EMBL/GenBank/DDBJ whole genome shotgun (WGS) entry which is preliminary data.</text>
</comment>
<proteinExistence type="predicted"/>
<feature type="compositionally biased region" description="Low complexity" evidence="1">
    <location>
        <begin position="87"/>
        <end position="97"/>
    </location>
</feature>
<reference evidence="2" key="1">
    <citation type="journal article" date="2021" name="Genome Biol. Evol.">
        <title>The assembled and annotated genome of the fairy-ring fungus Marasmius oreades.</title>
        <authorList>
            <person name="Hiltunen M."/>
            <person name="Ament-Velasquez S.L."/>
            <person name="Johannesson H."/>
        </authorList>
    </citation>
    <scope>NUCLEOTIDE SEQUENCE</scope>
    <source>
        <strain evidence="2">03SP1</strain>
    </source>
</reference>
<feature type="region of interest" description="Disordered" evidence="1">
    <location>
        <begin position="1"/>
        <end position="24"/>
    </location>
</feature>
<name>A0A9P7RQE5_9AGAR</name>
<dbReference type="EMBL" id="CM032189">
    <property type="protein sequence ID" value="KAG7087792.1"/>
    <property type="molecule type" value="Genomic_DNA"/>
</dbReference>
<dbReference type="OrthoDB" id="3059728at2759"/>
<sequence>MSKLVSVLKAPPSTSRRPPSQGDLHLKATSISRRPPSQGDLHLKATSISQLLDCKEPTLLPGTDSLPSHDITPGTDICIELPKPLKSSTSSSSSRPSDGQLNKAFKFGRMVPKTSPEKEKSPMTLSHIIPPLSRVRTLSDSSSAEVDDSVLKSILEKATEVPNRQNVPRPRVNSDSSIRVRARGNVQSTIQYRHSRHESGMSFIGFDSFEEVRRGFEFHDYRPAFYPPSTTNTRRNVHA</sequence>
<dbReference type="GeneID" id="66082808"/>
<keyword evidence="3" id="KW-1185">Reference proteome</keyword>
<evidence type="ECO:0000256" key="1">
    <source>
        <dbReference type="SAM" id="MobiDB-lite"/>
    </source>
</evidence>
<accession>A0A9P7RQE5</accession>
<feature type="region of interest" description="Disordered" evidence="1">
    <location>
        <begin position="59"/>
        <end position="123"/>
    </location>
</feature>
<dbReference type="Proteomes" id="UP001049176">
    <property type="component" value="Chromosome 9"/>
</dbReference>
<evidence type="ECO:0000313" key="2">
    <source>
        <dbReference type="EMBL" id="KAG7087792.1"/>
    </source>
</evidence>
<gene>
    <name evidence="2" type="ORF">E1B28_013733</name>
</gene>
<dbReference type="RefSeq" id="XP_043004263.1">
    <property type="nucleotide sequence ID" value="XM_043158908.1"/>
</dbReference>
<dbReference type="KEGG" id="more:E1B28_013733"/>
<evidence type="ECO:0000313" key="3">
    <source>
        <dbReference type="Proteomes" id="UP001049176"/>
    </source>
</evidence>
<dbReference type="AlphaFoldDB" id="A0A9P7RQE5"/>
<protein>
    <submittedName>
        <fullName evidence="2">Uncharacterized protein</fullName>
    </submittedName>
</protein>
<organism evidence="2 3">
    <name type="scientific">Marasmius oreades</name>
    <name type="common">fairy-ring Marasmius</name>
    <dbReference type="NCBI Taxonomy" id="181124"/>
    <lineage>
        <taxon>Eukaryota</taxon>
        <taxon>Fungi</taxon>
        <taxon>Dikarya</taxon>
        <taxon>Basidiomycota</taxon>
        <taxon>Agaricomycotina</taxon>
        <taxon>Agaricomycetes</taxon>
        <taxon>Agaricomycetidae</taxon>
        <taxon>Agaricales</taxon>
        <taxon>Marasmiineae</taxon>
        <taxon>Marasmiaceae</taxon>
        <taxon>Marasmius</taxon>
    </lineage>
</organism>